<dbReference type="Proteomes" id="UP000469452">
    <property type="component" value="Unassembled WGS sequence"/>
</dbReference>
<name>A0A6A5AP49_APHAT</name>
<evidence type="ECO:0000313" key="2">
    <source>
        <dbReference type="Proteomes" id="UP000469452"/>
    </source>
</evidence>
<gene>
    <name evidence="1" type="ORF">AaE_002264</name>
</gene>
<reference evidence="1 2" key="1">
    <citation type="submission" date="2019-06" db="EMBL/GenBank/DDBJ databases">
        <title>Genomics analysis of Aphanomyces spp. identifies a new class of oomycete effector associated with host adaptation.</title>
        <authorList>
            <person name="Gaulin E."/>
        </authorList>
    </citation>
    <scope>NUCLEOTIDE SEQUENCE [LARGE SCALE GENOMIC DNA]</scope>
    <source>
        <strain evidence="1 2">E</strain>
    </source>
</reference>
<protein>
    <submittedName>
        <fullName evidence="1">Uncharacterized protein</fullName>
    </submittedName>
</protein>
<comment type="caution">
    <text evidence="1">The sequence shown here is derived from an EMBL/GenBank/DDBJ whole genome shotgun (WGS) entry which is preliminary data.</text>
</comment>
<sequence>MSLERQLARCSVRGIEAMAAQMVEWTPAMDAQLVDWVNFHVESLGEGVHAELLPPDIRLHPTLDGLRCSLLLHLPWSE</sequence>
<feature type="non-terminal residue" evidence="1">
    <location>
        <position position="78"/>
    </location>
</feature>
<dbReference type="EMBL" id="VJMI01004582">
    <property type="protein sequence ID" value="KAF0772680.1"/>
    <property type="molecule type" value="Genomic_DNA"/>
</dbReference>
<proteinExistence type="predicted"/>
<organism evidence="1 2">
    <name type="scientific">Aphanomyces astaci</name>
    <name type="common">Crayfish plague agent</name>
    <dbReference type="NCBI Taxonomy" id="112090"/>
    <lineage>
        <taxon>Eukaryota</taxon>
        <taxon>Sar</taxon>
        <taxon>Stramenopiles</taxon>
        <taxon>Oomycota</taxon>
        <taxon>Saprolegniomycetes</taxon>
        <taxon>Saprolegniales</taxon>
        <taxon>Verrucalvaceae</taxon>
        <taxon>Aphanomyces</taxon>
    </lineage>
</organism>
<evidence type="ECO:0000313" key="1">
    <source>
        <dbReference type="EMBL" id="KAF0772680.1"/>
    </source>
</evidence>
<accession>A0A6A5AP49</accession>
<dbReference type="AlphaFoldDB" id="A0A6A5AP49"/>